<protein>
    <submittedName>
        <fullName evidence="1">Uncharacterized protein</fullName>
    </submittedName>
</protein>
<name>A0A1Y1IJ13_KLENI</name>
<dbReference type="EMBL" id="DF237644">
    <property type="protein sequence ID" value="GAQ90870.1"/>
    <property type="molecule type" value="Genomic_DNA"/>
</dbReference>
<proteinExistence type="predicted"/>
<dbReference type="AlphaFoldDB" id="A0A1Y1IJ13"/>
<organism evidence="1 2">
    <name type="scientific">Klebsormidium nitens</name>
    <name type="common">Green alga</name>
    <name type="synonym">Ulothrix nitens</name>
    <dbReference type="NCBI Taxonomy" id="105231"/>
    <lineage>
        <taxon>Eukaryota</taxon>
        <taxon>Viridiplantae</taxon>
        <taxon>Streptophyta</taxon>
        <taxon>Klebsormidiophyceae</taxon>
        <taxon>Klebsormidiales</taxon>
        <taxon>Klebsormidiaceae</taxon>
        <taxon>Klebsormidium</taxon>
    </lineage>
</organism>
<gene>
    <name evidence="1" type="ORF">KFL_006950050</name>
</gene>
<evidence type="ECO:0000313" key="2">
    <source>
        <dbReference type="Proteomes" id="UP000054558"/>
    </source>
</evidence>
<reference evidence="1 2" key="1">
    <citation type="journal article" date="2014" name="Nat. Commun.">
        <title>Klebsormidium flaccidum genome reveals primary factors for plant terrestrial adaptation.</title>
        <authorList>
            <person name="Hori K."/>
            <person name="Maruyama F."/>
            <person name="Fujisawa T."/>
            <person name="Togashi T."/>
            <person name="Yamamoto N."/>
            <person name="Seo M."/>
            <person name="Sato S."/>
            <person name="Yamada T."/>
            <person name="Mori H."/>
            <person name="Tajima N."/>
            <person name="Moriyama T."/>
            <person name="Ikeuchi M."/>
            <person name="Watanabe M."/>
            <person name="Wada H."/>
            <person name="Kobayashi K."/>
            <person name="Saito M."/>
            <person name="Masuda T."/>
            <person name="Sasaki-Sekimoto Y."/>
            <person name="Mashiguchi K."/>
            <person name="Awai K."/>
            <person name="Shimojima M."/>
            <person name="Masuda S."/>
            <person name="Iwai M."/>
            <person name="Nobusawa T."/>
            <person name="Narise T."/>
            <person name="Kondo S."/>
            <person name="Saito H."/>
            <person name="Sato R."/>
            <person name="Murakawa M."/>
            <person name="Ihara Y."/>
            <person name="Oshima-Yamada Y."/>
            <person name="Ohtaka K."/>
            <person name="Satoh M."/>
            <person name="Sonobe K."/>
            <person name="Ishii M."/>
            <person name="Ohtani R."/>
            <person name="Kanamori-Sato M."/>
            <person name="Honoki R."/>
            <person name="Miyazaki D."/>
            <person name="Mochizuki H."/>
            <person name="Umetsu J."/>
            <person name="Higashi K."/>
            <person name="Shibata D."/>
            <person name="Kamiya Y."/>
            <person name="Sato N."/>
            <person name="Nakamura Y."/>
            <person name="Tabata S."/>
            <person name="Ida S."/>
            <person name="Kurokawa K."/>
            <person name="Ohta H."/>
        </authorList>
    </citation>
    <scope>NUCLEOTIDE SEQUENCE [LARGE SCALE GENOMIC DNA]</scope>
    <source>
        <strain evidence="1 2">NIES-2285</strain>
    </source>
</reference>
<dbReference type="InterPro" id="IPR036291">
    <property type="entry name" value="NAD(P)-bd_dom_sf"/>
</dbReference>
<dbReference type="Proteomes" id="UP000054558">
    <property type="component" value="Unassembled WGS sequence"/>
</dbReference>
<dbReference type="SUPFAM" id="SSF51735">
    <property type="entry name" value="NAD(P)-binding Rossmann-fold domains"/>
    <property type="match status" value="1"/>
</dbReference>
<sequence>MPTTGYARILVTSSIASLYGSPGYLPYTVSKLSSASRRGGGGQVIEYYKSQGLNPRDVGEAVYGIAIDPASPRPQYLIMGDDHWPTIIPLLCSVWGRAVLRARAARVGALGTGTIDGPY</sequence>
<keyword evidence="2" id="KW-1185">Reference proteome</keyword>
<evidence type="ECO:0000313" key="1">
    <source>
        <dbReference type="EMBL" id="GAQ90870.1"/>
    </source>
</evidence>
<accession>A0A1Y1IJ13</accession>